<evidence type="ECO:0000256" key="8">
    <source>
        <dbReference type="ARBA" id="ARBA00022737"/>
    </source>
</evidence>
<dbReference type="Pfam" id="PF07731">
    <property type="entry name" value="Cu-oxidase_2"/>
    <property type="match status" value="1"/>
</dbReference>
<evidence type="ECO:0000256" key="14">
    <source>
        <dbReference type="ARBA" id="ARBA00023136"/>
    </source>
</evidence>
<dbReference type="GO" id="GO:0033573">
    <property type="term" value="C:high-affinity iron permease complex"/>
    <property type="evidence" value="ECO:0007669"/>
    <property type="project" value="TreeGrafter"/>
</dbReference>
<evidence type="ECO:0000256" key="3">
    <source>
        <dbReference type="ARBA" id="ARBA00022475"/>
    </source>
</evidence>
<dbReference type="PANTHER" id="PTHR11709">
    <property type="entry name" value="MULTI-COPPER OXIDASE"/>
    <property type="match status" value="1"/>
</dbReference>
<dbReference type="InterPro" id="IPR008972">
    <property type="entry name" value="Cupredoxin"/>
</dbReference>
<dbReference type="Proteomes" id="UP000019373">
    <property type="component" value="Unassembled WGS sequence"/>
</dbReference>
<dbReference type="EMBL" id="KE721112">
    <property type="protein sequence ID" value="ERF72150.1"/>
    <property type="molecule type" value="Genomic_DNA"/>
</dbReference>
<keyword evidence="11" id="KW-0408">Iron</keyword>
<dbReference type="OMA" id="WHSHTEH"/>
<dbReference type="InterPro" id="IPR011706">
    <property type="entry name" value="Cu-oxidase_C"/>
</dbReference>
<evidence type="ECO:0000256" key="17">
    <source>
        <dbReference type="SAM" id="Phobius"/>
    </source>
</evidence>
<dbReference type="PROSITE" id="PS00080">
    <property type="entry name" value="MULTICOPPER_OXIDASE2"/>
    <property type="match status" value="1"/>
</dbReference>
<keyword evidence="6" id="KW-0479">Metal-binding</keyword>
<evidence type="ECO:0000259" key="20">
    <source>
        <dbReference type="Pfam" id="PF07731"/>
    </source>
</evidence>
<evidence type="ECO:0000256" key="6">
    <source>
        <dbReference type="ARBA" id="ARBA00022723"/>
    </source>
</evidence>
<sequence>MALSLSNYLICFVLTFCSLAEAATRVYNFTAEWVRANPDGLFERAVIGINGQWPIPRIEAIVGDRLIVNLNNNLGNQSTSIHFHGLFMNGTTHMDGVVGTTQCGVPPGGSFTYNFTVNQAGSYWYHSHLDGQYPDGFRGPLIVQDPESPYTNQYDEELVITLSDWYHDEMPGLIKRFLSVTNPTGAEPVPNAALMNDTQNLQIQVQPGKTYLMRFINMAAFAAQYLWIEGHTFRIVEVDGVWTEEAEADLIYVSAAQRYSVLLTAKNDTSTNFAINGAMDADLFDKFPEGLNPNVTSFLVYDPSAPLPTPSLVDEYNEFDDHLLVPYDREPLLENPDYSFKLDVKMDNLGDGVNYAFMNDITYVRPKVPSLFTVLTTGAEASNPAIYGINTNTFVLEQNQVIEIILNNHDPGKHPFHLHGHNFQCVARGEENSNDYNPENVTLPEIPMKRDTWVVRPNGHIVMRFRADNPGVWLFHCHIEWHVDSGLTVTFVEAPLELQSSLSIPANHYAACNAANAYPKFQTQGNAAGRTTDLLNLEGAHVSPAPLPEGFTARGIVALVFSILAALLGIAAVIWYGVGAAVFDGKTINPNYLGRAAREMVDFVAAIEVAQALDMIDDKTLWVEIGPHLVRAGFVRSLVPQARVGSSCRRNEENIATVAKTVVTLHLAGVTPCWDEYFKPNEQTYSLLNLPKYSVHAIAKNLTSSKASCVSRPEHLLF</sequence>
<comment type="similarity">
    <text evidence="1">Belongs to the multicopper oxidase family.</text>
</comment>
<keyword evidence="10" id="KW-0560">Oxidoreductase</keyword>
<dbReference type="Gene3D" id="3.40.366.10">
    <property type="entry name" value="Malonyl-Coenzyme A Acyl Carrier Protein, domain 2"/>
    <property type="match status" value="1"/>
</dbReference>
<evidence type="ECO:0008006" key="24">
    <source>
        <dbReference type="Google" id="ProtNLM"/>
    </source>
</evidence>
<keyword evidence="3" id="KW-1003">Cell membrane</keyword>
<evidence type="ECO:0000256" key="1">
    <source>
        <dbReference type="ARBA" id="ARBA00010609"/>
    </source>
</evidence>
<protein>
    <recommendedName>
        <fullName evidence="24">Iron transport multicopper oxidase FET3</fullName>
    </recommendedName>
</protein>
<keyword evidence="13" id="KW-0406">Ion transport</keyword>
<dbReference type="PROSITE" id="PS00079">
    <property type="entry name" value="MULTICOPPER_OXIDASE1"/>
    <property type="match status" value="1"/>
</dbReference>
<dbReference type="InterPro" id="IPR002355">
    <property type="entry name" value="Cu_oxidase_Cu_BS"/>
</dbReference>
<evidence type="ECO:0000313" key="23">
    <source>
        <dbReference type="Proteomes" id="UP000019373"/>
    </source>
</evidence>
<dbReference type="CDD" id="cd13877">
    <property type="entry name" value="CuRO_2_Fet3p_like"/>
    <property type="match status" value="1"/>
</dbReference>
<feature type="transmembrane region" description="Helical" evidence="17">
    <location>
        <begin position="556"/>
        <end position="578"/>
    </location>
</feature>
<keyword evidence="8" id="KW-0677">Repeat</keyword>
<dbReference type="Gene3D" id="3.30.70.3290">
    <property type="match status" value="1"/>
</dbReference>
<dbReference type="GO" id="GO:0005507">
    <property type="term" value="F:copper ion binding"/>
    <property type="evidence" value="ECO:0007669"/>
    <property type="project" value="InterPro"/>
</dbReference>
<evidence type="ECO:0000256" key="11">
    <source>
        <dbReference type="ARBA" id="ARBA00023004"/>
    </source>
</evidence>
<dbReference type="HOGENOM" id="CLU_006504_7_3_1"/>
<evidence type="ECO:0000256" key="15">
    <source>
        <dbReference type="ARBA" id="ARBA00023180"/>
    </source>
</evidence>
<evidence type="ECO:0000256" key="9">
    <source>
        <dbReference type="ARBA" id="ARBA00022989"/>
    </source>
</evidence>
<evidence type="ECO:0000256" key="4">
    <source>
        <dbReference type="ARBA" id="ARBA00022496"/>
    </source>
</evidence>
<dbReference type="eggNOG" id="KOG1263">
    <property type="taxonomic scope" value="Eukaryota"/>
</dbReference>
<dbReference type="OrthoDB" id="2121828at2759"/>
<feature type="domain" description="Plastocyanin-like" evidence="20">
    <location>
        <begin position="363"/>
        <end position="495"/>
    </location>
</feature>
<dbReference type="Pfam" id="PF07732">
    <property type="entry name" value="Cu-oxidase_3"/>
    <property type="match status" value="1"/>
</dbReference>
<feature type="chain" id="PRO_5004611115" description="Iron transport multicopper oxidase FET3" evidence="18">
    <location>
        <begin position="23"/>
        <end position="718"/>
    </location>
</feature>
<keyword evidence="12" id="KW-0186">Copper</keyword>
<accession>U1HP59</accession>
<dbReference type="InterPro" id="IPR033138">
    <property type="entry name" value="Cu_oxidase_CS"/>
</dbReference>
<evidence type="ECO:0000256" key="18">
    <source>
        <dbReference type="SAM" id="SignalP"/>
    </source>
</evidence>
<feature type="domain" description="Plastocyanin-like" evidence="21">
    <location>
        <begin position="32"/>
        <end position="147"/>
    </location>
</feature>
<dbReference type="Gene3D" id="2.60.40.420">
    <property type="entry name" value="Cupredoxins - blue copper proteins"/>
    <property type="match status" value="3"/>
</dbReference>
<name>U1HP59_ENDPU</name>
<keyword evidence="14 17" id="KW-0472">Membrane</keyword>
<evidence type="ECO:0000259" key="19">
    <source>
        <dbReference type="Pfam" id="PF00394"/>
    </source>
</evidence>
<evidence type="ECO:0000256" key="12">
    <source>
        <dbReference type="ARBA" id="ARBA00023008"/>
    </source>
</evidence>
<keyword evidence="15" id="KW-0325">Glycoprotein</keyword>
<keyword evidence="4" id="KW-0410">Iron transport</keyword>
<evidence type="ECO:0000256" key="7">
    <source>
        <dbReference type="ARBA" id="ARBA00022729"/>
    </source>
</evidence>
<keyword evidence="9 17" id="KW-1133">Transmembrane helix</keyword>
<proteinExistence type="inferred from homology"/>
<feature type="domain" description="Plastocyanin-like" evidence="19">
    <location>
        <begin position="156"/>
        <end position="303"/>
    </location>
</feature>
<dbReference type="PANTHER" id="PTHR11709:SF361">
    <property type="entry name" value="IRON TRANSPORT MULTICOPPER OXIDASE FET3"/>
    <property type="match status" value="1"/>
</dbReference>
<dbReference type="FunFam" id="2.60.40.420:FF:000024">
    <property type="entry name" value="FET5p Multicopper oxidase"/>
    <property type="match status" value="1"/>
</dbReference>
<dbReference type="FunFam" id="2.60.40.420:FF:000022">
    <property type="entry name" value="FET5p Multicopper oxidase"/>
    <property type="match status" value="1"/>
</dbReference>
<evidence type="ECO:0000256" key="5">
    <source>
        <dbReference type="ARBA" id="ARBA00022692"/>
    </source>
</evidence>
<feature type="signal peptide" evidence="18">
    <location>
        <begin position="1"/>
        <end position="22"/>
    </location>
</feature>
<evidence type="ECO:0000259" key="21">
    <source>
        <dbReference type="Pfam" id="PF07732"/>
    </source>
</evidence>
<gene>
    <name evidence="22" type="ORF">EPUS_02941</name>
</gene>
<reference evidence="23" key="1">
    <citation type="journal article" date="2014" name="BMC Genomics">
        <title>Genome characteristics reveal the impact of lichenization on lichen-forming fungus Endocarpon pusillum Hedwig (Verrucariales, Ascomycota).</title>
        <authorList>
            <person name="Wang Y.-Y."/>
            <person name="Liu B."/>
            <person name="Zhang X.-Y."/>
            <person name="Zhou Q.-M."/>
            <person name="Zhang T."/>
            <person name="Li H."/>
            <person name="Yu Y.-F."/>
            <person name="Zhang X.-L."/>
            <person name="Hao X.-Y."/>
            <person name="Wang M."/>
            <person name="Wang L."/>
            <person name="Wei J.-C."/>
        </authorList>
    </citation>
    <scope>NUCLEOTIDE SEQUENCE [LARGE SCALE GENOMIC DNA]</scope>
    <source>
        <strain evidence="23">Z07020 / HMAS-L-300199</strain>
    </source>
</reference>
<keyword evidence="2" id="KW-0813">Transport</keyword>
<dbReference type="Pfam" id="PF00394">
    <property type="entry name" value="Cu-oxidase"/>
    <property type="match status" value="1"/>
</dbReference>
<dbReference type="SUPFAM" id="SSF49503">
    <property type="entry name" value="Cupredoxins"/>
    <property type="match status" value="3"/>
</dbReference>
<dbReference type="FunFam" id="2.60.40.420:FF:000025">
    <property type="entry name" value="FET5p Multicopper oxidase"/>
    <property type="match status" value="1"/>
</dbReference>
<dbReference type="InterPro" id="IPR001117">
    <property type="entry name" value="Cu-oxidase_2nd"/>
</dbReference>
<keyword evidence="7 18" id="KW-0732">Signal</keyword>
<dbReference type="GO" id="GO:0004322">
    <property type="term" value="F:ferroxidase activity"/>
    <property type="evidence" value="ECO:0007669"/>
    <property type="project" value="TreeGrafter"/>
</dbReference>
<organism evidence="22 23">
    <name type="scientific">Endocarpon pusillum (strain Z07020 / HMAS-L-300199)</name>
    <name type="common">Lichen-forming fungus</name>
    <dbReference type="NCBI Taxonomy" id="1263415"/>
    <lineage>
        <taxon>Eukaryota</taxon>
        <taxon>Fungi</taxon>
        <taxon>Dikarya</taxon>
        <taxon>Ascomycota</taxon>
        <taxon>Pezizomycotina</taxon>
        <taxon>Eurotiomycetes</taxon>
        <taxon>Chaetothyriomycetidae</taxon>
        <taxon>Verrucariales</taxon>
        <taxon>Verrucariaceae</taxon>
        <taxon>Endocarpon</taxon>
    </lineage>
</organism>
<dbReference type="AlphaFoldDB" id="U1HP59"/>
<dbReference type="InterPro" id="IPR045087">
    <property type="entry name" value="Cu-oxidase_fam"/>
</dbReference>
<dbReference type="RefSeq" id="XP_007802219.1">
    <property type="nucleotide sequence ID" value="XM_007804028.1"/>
</dbReference>
<dbReference type="CDD" id="cd13899">
    <property type="entry name" value="CuRO_3_Fet3p"/>
    <property type="match status" value="1"/>
</dbReference>
<dbReference type="CDD" id="cd13851">
    <property type="entry name" value="CuRO_1_Fet3p"/>
    <property type="match status" value="1"/>
</dbReference>
<dbReference type="GO" id="GO:0033215">
    <property type="term" value="P:reductive iron assimilation"/>
    <property type="evidence" value="ECO:0007669"/>
    <property type="project" value="TreeGrafter"/>
</dbReference>
<evidence type="ECO:0000256" key="2">
    <source>
        <dbReference type="ARBA" id="ARBA00022448"/>
    </source>
</evidence>
<keyword evidence="23" id="KW-1185">Reference proteome</keyword>
<dbReference type="GO" id="GO:0016740">
    <property type="term" value="F:transferase activity"/>
    <property type="evidence" value="ECO:0007669"/>
    <property type="project" value="InterPro"/>
</dbReference>
<evidence type="ECO:0000313" key="22">
    <source>
        <dbReference type="EMBL" id="ERF72150.1"/>
    </source>
</evidence>
<comment type="subcellular location">
    <subcellularLocation>
        <location evidence="16">Cell membrane</location>
        <topology evidence="16">Single-pass type I membrane protein</topology>
        <orientation evidence="16">Extracellular side</orientation>
    </subcellularLocation>
</comment>
<dbReference type="InterPro" id="IPR011707">
    <property type="entry name" value="Cu-oxidase-like_N"/>
</dbReference>
<dbReference type="InterPro" id="IPR001227">
    <property type="entry name" value="Ac_transferase_dom_sf"/>
</dbReference>
<keyword evidence="5 17" id="KW-0812">Transmembrane</keyword>
<evidence type="ECO:0000256" key="16">
    <source>
        <dbReference type="ARBA" id="ARBA00037814"/>
    </source>
</evidence>
<dbReference type="GO" id="GO:0010106">
    <property type="term" value="P:cellular response to iron ion starvation"/>
    <property type="evidence" value="ECO:0007669"/>
    <property type="project" value="TreeGrafter"/>
</dbReference>
<dbReference type="InterPro" id="IPR044130">
    <property type="entry name" value="CuRO_2_Fet3-like"/>
</dbReference>
<evidence type="ECO:0000256" key="10">
    <source>
        <dbReference type="ARBA" id="ARBA00023002"/>
    </source>
</evidence>
<evidence type="ECO:0000256" key="13">
    <source>
        <dbReference type="ARBA" id="ARBA00023065"/>
    </source>
</evidence>
<dbReference type="GeneID" id="19237990"/>